<dbReference type="RefSeq" id="WP_002686470.1">
    <property type="nucleotide sequence ID" value="NZ_UFTJ01000001.1"/>
</dbReference>
<proteinExistence type="predicted"/>
<gene>
    <name evidence="1" type="ORF">NCTC11661_00787</name>
</gene>
<organism evidence="1 2">
    <name type="scientific">Bergeyella zoohelcum</name>
    <dbReference type="NCBI Taxonomy" id="1015"/>
    <lineage>
        <taxon>Bacteria</taxon>
        <taxon>Pseudomonadati</taxon>
        <taxon>Bacteroidota</taxon>
        <taxon>Flavobacteriia</taxon>
        <taxon>Flavobacteriales</taxon>
        <taxon>Weeksellaceae</taxon>
        <taxon>Bergeyella</taxon>
    </lineage>
</organism>
<reference evidence="1 2" key="1">
    <citation type="submission" date="2018-06" db="EMBL/GenBank/DDBJ databases">
        <authorList>
            <consortium name="Pathogen Informatics"/>
            <person name="Doyle S."/>
        </authorList>
    </citation>
    <scope>NUCLEOTIDE SEQUENCE [LARGE SCALE GENOMIC DNA]</scope>
    <source>
        <strain evidence="1 2">NCTC11661</strain>
    </source>
</reference>
<dbReference type="AlphaFoldDB" id="A0A376C064"/>
<protein>
    <submittedName>
        <fullName evidence="1">Uncharacterized protein</fullName>
    </submittedName>
</protein>
<dbReference type="EMBL" id="UFTJ01000001">
    <property type="protein sequence ID" value="SSZ47121.1"/>
    <property type="molecule type" value="Genomic_DNA"/>
</dbReference>
<evidence type="ECO:0000313" key="1">
    <source>
        <dbReference type="EMBL" id="SSZ47121.1"/>
    </source>
</evidence>
<dbReference type="Proteomes" id="UP000255515">
    <property type="component" value="Unassembled WGS sequence"/>
</dbReference>
<evidence type="ECO:0000313" key="2">
    <source>
        <dbReference type="Proteomes" id="UP000255515"/>
    </source>
</evidence>
<sequence length="84" mass="9456">MRNTIQNNPLTFAKAHGGSLTMKHQGGAYCVAFKSNTLQAHGWGGSIQKAYENMLQHFEVKNEMYIRKQLLKMVFAPTNQKTVA</sequence>
<name>A0A376C064_9FLAO</name>
<accession>A0A376C064</accession>